<feature type="signal peptide" evidence="3">
    <location>
        <begin position="1"/>
        <end position="23"/>
    </location>
</feature>
<organism evidence="4 5">
    <name type="scientific">Vibrio genomosp. F6 str. FF-238</name>
    <dbReference type="NCBI Taxonomy" id="1191298"/>
    <lineage>
        <taxon>Bacteria</taxon>
        <taxon>Pseudomonadati</taxon>
        <taxon>Pseudomonadota</taxon>
        <taxon>Gammaproteobacteria</taxon>
        <taxon>Vibrionales</taxon>
        <taxon>Vibrionaceae</taxon>
        <taxon>Vibrio</taxon>
    </lineage>
</organism>
<gene>
    <name evidence="4" type="ORF">A130_04110</name>
</gene>
<proteinExistence type="inferred from homology"/>
<dbReference type="Pfam" id="PF04333">
    <property type="entry name" value="MlaA"/>
    <property type="match status" value="1"/>
</dbReference>
<dbReference type="Proteomes" id="UP000094165">
    <property type="component" value="Unassembled WGS sequence"/>
</dbReference>
<feature type="chain" id="PRO_5009173425" evidence="3">
    <location>
        <begin position="24"/>
        <end position="268"/>
    </location>
</feature>
<accession>A0A1E5D1T6</accession>
<reference evidence="4 5" key="1">
    <citation type="journal article" date="2012" name="Science">
        <title>Ecological populations of bacteria act as socially cohesive units of antibiotic production and resistance.</title>
        <authorList>
            <person name="Cordero O.X."/>
            <person name="Wildschutte H."/>
            <person name="Kirkup B."/>
            <person name="Proehl S."/>
            <person name="Ngo L."/>
            <person name="Hussain F."/>
            <person name="Le Roux F."/>
            <person name="Mincer T."/>
            <person name="Polz M.F."/>
        </authorList>
    </citation>
    <scope>NUCLEOTIDE SEQUENCE [LARGE SCALE GENOMIC DNA]</scope>
    <source>
        <strain evidence="4 5">FF-238</strain>
    </source>
</reference>
<dbReference type="InterPro" id="IPR007428">
    <property type="entry name" value="MlaA"/>
</dbReference>
<dbReference type="GO" id="GO:0016020">
    <property type="term" value="C:membrane"/>
    <property type="evidence" value="ECO:0007669"/>
    <property type="project" value="InterPro"/>
</dbReference>
<evidence type="ECO:0000256" key="2">
    <source>
        <dbReference type="ARBA" id="ARBA00022729"/>
    </source>
</evidence>
<name>A0A1E5D1T6_9VIBR</name>
<dbReference type="PRINTS" id="PR01805">
    <property type="entry name" value="VACJLIPOPROT"/>
</dbReference>
<dbReference type="PROSITE" id="PS51257">
    <property type="entry name" value="PROKAR_LIPOPROTEIN"/>
    <property type="match status" value="1"/>
</dbReference>
<comment type="similarity">
    <text evidence="1">Belongs to the MlaA family.</text>
</comment>
<dbReference type="GO" id="GO:0120010">
    <property type="term" value="P:intermembrane phospholipid transfer"/>
    <property type="evidence" value="ECO:0007669"/>
    <property type="project" value="TreeGrafter"/>
</dbReference>
<evidence type="ECO:0000313" key="5">
    <source>
        <dbReference type="Proteomes" id="UP000094165"/>
    </source>
</evidence>
<evidence type="ECO:0000256" key="1">
    <source>
        <dbReference type="ARBA" id="ARBA00010634"/>
    </source>
</evidence>
<sequence>MLTRGLQLHLSLFLALMTVGCSSAPEKQVIDESNAVNGTDSTANIDETHPSDPFESFNRAMWDINYDYLDPYLVRPVSVAYVEYVPHPIRLGIINVLANLDEPSSMVNNLVMGNGEQAVNHFNRFWINTTFGLVGLIDIASEAGIPKNDDKAFSDALGHYGVGNGPYLMLPGYGPYTVREVTDTVDGMYVPLSYLNVWAGLGKWALEGMEKRVQLIPQEGQLKTSPDPYALSREVFLQRQDFKAEINTTTEIDEDEEAYLDEYLDEEF</sequence>
<protein>
    <submittedName>
        <fullName evidence="4">ABC transporter</fullName>
    </submittedName>
</protein>
<dbReference type="PANTHER" id="PTHR30035">
    <property type="entry name" value="LIPOPROTEIN VACJ-RELATED"/>
    <property type="match status" value="1"/>
</dbReference>
<keyword evidence="5" id="KW-1185">Reference proteome</keyword>
<dbReference type="AlphaFoldDB" id="A0A1E5D1T6"/>
<dbReference type="PANTHER" id="PTHR30035:SF3">
    <property type="entry name" value="INTERMEMBRANE PHOSPHOLIPID TRANSPORT SYSTEM LIPOPROTEIN MLAA"/>
    <property type="match status" value="1"/>
</dbReference>
<evidence type="ECO:0000256" key="3">
    <source>
        <dbReference type="SAM" id="SignalP"/>
    </source>
</evidence>
<comment type="caution">
    <text evidence="4">The sequence shown here is derived from an EMBL/GenBank/DDBJ whole genome shotgun (WGS) entry which is preliminary data.</text>
</comment>
<keyword evidence="2 3" id="KW-0732">Signal</keyword>
<evidence type="ECO:0000313" key="4">
    <source>
        <dbReference type="EMBL" id="OEE77383.1"/>
    </source>
</evidence>
<dbReference type="EMBL" id="AJYW02000080">
    <property type="protein sequence ID" value="OEE77383.1"/>
    <property type="molecule type" value="Genomic_DNA"/>
</dbReference>